<dbReference type="SUPFAM" id="SSF52540">
    <property type="entry name" value="P-loop containing nucleoside triphosphate hydrolases"/>
    <property type="match status" value="1"/>
</dbReference>
<dbReference type="InterPro" id="IPR041682">
    <property type="entry name" value="AAA_14"/>
</dbReference>
<evidence type="ECO:0000313" key="3">
    <source>
        <dbReference type="EMBL" id="MBK9982032.1"/>
    </source>
</evidence>
<accession>A0A9D7XST2</accession>
<protein>
    <submittedName>
        <fullName evidence="3">ATP-binding protein</fullName>
    </submittedName>
</protein>
<evidence type="ECO:0000313" key="4">
    <source>
        <dbReference type="Proteomes" id="UP000808337"/>
    </source>
</evidence>
<dbReference type="Pfam" id="PF13635">
    <property type="entry name" value="DUF4143"/>
    <property type="match status" value="1"/>
</dbReference>
<dbReference type="PANTHER" id="PTHR43566:SF1">
    <property type="entry name" value="AAA+ ATPASE DOMAIN-CONTAINING PROTEIN"/>
    <property type="match status" value="1"/>
</dbReference>
<dbReference type="InterPro" id="IPR025420">
    <property type="entry name" value="DUF4143"/>
</dbReference>
<dbReference type="Pfam" id="PF13173">
    <property type="entry name" value="AAA_14"/>
    <property type="match status" value="1"/>
</dbReference>
<keyword evidence="3" id="KW-0547">Nucleotide-binding</keyword>
<feature type="domain" description="DUF4143" evidence="2">
    <location>
        <begin position="184"/>
        <end position="340"/>
    </location>
</feature>
<dbReference type="Gene3D" id="3.40.50.300">
    <property type="entry name" value="P-loop containing nucleotide triphosphate hydrolases"/>
    <property type="match status" value="1"/>
</dbReference>
<dbReference type="InterPro" id="IPR027417">
    <property type="entry name" value="P-loop_NTPase"/>
</dbReference>
<dbReference type="Proteomes" id="UP000808337">
    <property type="component" value="Unassembled WGS sequence"/>
</dbReference>
<reference evidence="3 4" key="1">
    <citation type="submission" date="2020-10" db="EMBL/GenBank/DDBJ databases">
        <title>Connecting structure to function with the recovery of over 1000 high-quality activated sludge metagenome-assembled genomes encoding full-length rRNA genes using long-read sequencing.</title>
        <authorList>
            <person name="Singleton C.M."/>
            <person name="Petriglieri F."/>
            <person name="Kristensen J.M."/>
            <person name="Kirkegaard R.H."/>
            <person name="Michaelsen T.Y."/>
            <person name="Andersen M.H."/>
            <person name="Karst S.M."/>
            <person name="Dueholm M.S."/>
            <person name="Nielsen P.H."/>
            <person name="Albertsen M."/>
        </authorList>
    </citation>
    <scope>NUCLEOTIDE SEQUENCE [LARGE SCALE GENOMIC DNA]</scope>
    <source>
        <strain evidence="3">Ribe_18-Q3-R11-54_MAXAC.273</strain>
    </source>
</reference>
<evidence type="ECO:0000259" key="1">
    <source>
        <dbReference type="Pfam" id="PF13173"/>
    </source>
</evidence>
<dbReference type="EMBL" id="JADKGY010000001">
    <property type="protein sequence ID" value="MBK9982032.1"/>
    <property type="molecule type" value="Genomic_DNA"/>
</dbReference>
<keyword evidence="3" id="KW-0067">ATP-binding</keyword>
<proteinExistence type="predicted"/>
<organism evidence="3 4">
    <name type="scientific">Candidatus Opimibacter skivensis</name>
    <dbReference type="NCBI Taxonomy" id="2982028"/>
    <lineage>
        <taxon>Bacteria</taxon>
        <taxon>Pseudomonadati</taxon>
        <taxon>Bacteroidota</taxon>
        <taxon>Saprospiria</taxon>
        <taxon>Saprospirales</taxon>
        <taxon>Saprospiraceae</taxon>
        <taxon>Candidatus Opimibacter</taxon>
    </lineage>
</organism>
<dbReference type="AlphaFoldDB" id="A0A9D7XST2"/>
<dbReference type="PANTHER" id="PTHR43566">
    <property type="entry name" value="CONSERVED PROTEIN"/>
    <property type="match status" value="1"/>
</dbReference>
<name>A0A9D7XST2_9BACT</name>
<feature type="domain" description="AAA" evidence="1">
    <location>
        <begin position="18"/>
        <end position="138"/>
    </location>
</feature>
<dbReference type="GO" id="GO:0005524">
    <property type="term" value="F:ATP binding"/>
    <property type="evidence" value="ECO:0007669"/>
    <property type="project" value="UniProtKB-KW"/>
</dbReference>
<gene>
    <name evidence="3" type="ORF">IPP15_06320</name>
</gene>
<evidence type="ECO:0000259" key="2">
    <source>
        <dbReference type="Pfam" id="PF13635"/>
    </source>
</evidence>
<comment type="caution">
    <text evidence="3">The sequence shown here is derived from an EMBL/GenBank/DDBJ whole genome shotgun (WGS) entry which is preliminary data.</text>
</comment>
<sequence>MIQRLILGLIEQKLDKGKGIILLGPRQVGKTTLLNALLSKSPNSIYLDCDEPDIRKRLSEPTSSEIKNLIGDHQLVAIDEAQRIKNIGLTAKLIIDKIKKVQLILSGSSALELANTMNEPLTGRKFEFLLLPFSTQELVNHSNKLEEGRQLEQRLIYGFYPDVVLHPGEAKDRLSEIASGNLYKDIFTYQDIRRPDLLPNLLEAIARQIGNEVSYNELSNLLAIDSETIRRYIDLLEKSYIIFRLKSFSRNLRNELKKSIKIYFFDNGVRNAILGNYQPIELRTDVGALWENFCISERIKMHHFNRTEVKSYFWRTKQQQEIDYIEEVNGELTAFECKWNARTKVSFSSTFTKEYGPKGMYVMNKENYMEYLLS</sequence>